<dbReference type="InterPro" id="IPR011989">
    <property type="entry name" value="ARM-like"/>
</dbReference>
<sequence>MSTSDKELRDQHVTDQAISIVFQIIRYVPQLGSNNINEIIPKWLNYLSIKTKPNNNLISNLCDIIHLYPNQCFGKEYQHVERVLEIIQFFQKTDSQRQVLTDTLTFIKDSLQSNWDTIPESKRDGLSKHFN</sequence>
<organism evidence="1 2">
    <name type="scientific">Cavenderia fasciculata</name>
    <name type="common">Slime mold</name>
    <name type="synonym">Dictyostelium fasciculatum</name>
    <dbReference type="NCBI Taxonomy" id="261658"/>
    <lineage>
        <taxon>Eukaryota</taxon>
        <taxon>Amoebozoa</taxon>
        <taxon>Evosea</taxon>
        <taxon>Eumycetozoa</taxon>
        <taxon>Dictyostelia</taxon>
        <taxon>Acytosteliales</taxon>
        <taxon>Cavenderiaceae</taxon>
        <taxon>Cavenderia</taxon>
    </lineage>
</organism>
<dbReference type="RefSeq" id="XP_004358487.1">
    <property type="nucleotide sequence ID" value="XM_004358430.1"/>
</dbReference>
<dbReference type="AlphaFoldDB" id="F4PS91"/>
<evidence type="ECO:0000313" key="1">
    <source>
        <dbReference type="EMBL" id="EGG20637.1"/>
    </source>
</evidence>
<accession>F4PS91</accession>
<dbReference type="GeneID" id="14873409"/>
<dbReference type="Proteomes" id="UP000007797">
    <property type="component" value="Unassembled WGS sequence"/>
</dbReference>
<name>F4PS91_CACFS</name>
<dbReference type="EMBL" id="GL883010">
    <property type="protein sequence ID" value="EGG20637.1"/>
    <property type="molecule type" value="Genomic_DNA"/>
</dbReference>
<reference evidence="2" key="1">
    <citation type="journal article" date="2011" name="Genome Res.">
        <title>Phylogeny-wide analysis of social amoeba genomes highlights ancient origins for complex intercellular communication.</title>
        <authorList>
            <person name="Heidel A.J."/>
            <person name="Lawal H.M."/>
            <person name="Felder M."/>
            <person name="Schilde C."/>
            <person name="Helps N.R."/>
            <person name="Tunggal B."/>
            <person name="Rivero F."/>
            <person name="John U."/>
            <person name="Schleicher M."/>
            <person name="Eichinger L."/>
            <person name="Platzer M."/>
            <person name="Noegel A.A."/>
            <person name="Schaap P."/>
            <person name="Gloeckner G."/>
        </authorList>
    </citation>
    <scope>NUCLEOTIDE SEQUENCE [LARGE SCALE GENOMIC DNA]</scope>
    <source>
        <strain evidence="2">SH3</strain>
    </source>
</reference>
<evidence type="ECO:0000313" key="2">
    <source>
        <dbReference type="Proteomes" id="UP000007797"/>
    </source>
</evidence>
<gene>
    <name evidence="1" type="ORF">DFA_00498</name>
</gene>
<dbReference type="KEGG" id="dfa:DFA_00498"/>
<proteinExistence type="predicted"/>
<protein>
    <submittedName>
        <fullName evidence="1">Uncharacterized protein</fullName>
    </submittedName>
</protein>
<dbReference type="Gene3D" id="1.25.10.10">
    <property type="entry name" value="Leucine-rich Repeat Variant"/>
    <property type="match status" value="1"/>
</dbReference>
<keyword evidence="2" id="KW-1185">Reference proteome</keyword>